<dbReference type="EMBL" id="CP120630">
    <property type="protein sequence ID" value="WEW61313.1"/>
    <property type="molecule type" value="Genomic_DNA"/>
</dbReference>
<evidence type="ECO:0000313" key="13">
    <source>
        <dbReference type="EMBL" id="WEW61313.1"/>
    </source>
</evidence>
<name>A0AAF0DN69_9EURO</name>
<dbReference type="Gene3D" id="1.10.510.10">
    <property type="entry name" value="Transferase(Phosphotransferase) domain 1"/>
    <property type="match status" value="1"/>
</dbReference>
<comment type="subcellular location">
    <subcellularLocation>
        <location evidence="2">Chromosome</location>
        <location evidence="2">Telomere</location>
    </subcellularLocation>
</comment>
<dbReference type="AlphaFoldDB" id="A0AAF0DN69"/>
<feature type="domain" description="Protein kinase" evidence="12">
    <location>
        <begin position="1"/>
        <end position="282"/>
    </location>
</feature>
<evidence type="ECO:0000256" key="9">
    <source>
        <dbReference type="ARBA" id="ARBA00033194"/>
    </source>
</evidence>
<dbReference type="PANTHER" id="PTHR24362:SF309">
    <property type="entry name" value="PROTEIN KINASE DOMAIN-CONTAINING PROTEIN"/>
    <property type="match status" value="1"/>
</dbReference>
<dbReference type="InterPro" id="IPR000719">
    <property type="entry name" value="Prot_kinase_dom"/>
</dbReference>
<evidence type="ECO:0000313" key="14">
    <source>
        <dbReference type="Proteomes" id="UP001219355"/>
    </source>
</evidence>
<dbReference type="PROSITE" id="PS50011">
    <property type="entry name" value="PROTEIN_KINASE_DOM"/>
    <property type="match status" value="1"/>
</dbReference>
<evidence type="ECO:0000256" key="6">
    <source>
        <dbReference type="ARBA" id="ARBA00019973"/>
    </source>
</evidence>
<comment type="catalytic activity">
    <reaction evidence="11">
        <text>L-seryl-[protein] + ATP = O-phospho-L-seryl-[protein] + ADP + H(+)</text>
        <dbReference type="Rhea" id="RHEA:17989"/>
        <dbReference type="Rhea" id="RHEA-COMP:9863"/>
        <dbReference type="Rhea" id="RHEA-COMP:11604"/>
        <dbReference type="ChEBI" id="CHEBI:15378"/>
        <dbReference type="ChEBI" id="CHEBI:29999"/>
        <dbReference type="ChEBI" id="CHEBI:30616"/>
        <dbReference type="ChEBI" id="CHEBI:83421"/>
        <dbReference type="ChEBI" id="CHEBI:456216"/>
        <dbReference type="EC" id="2.7.11.1"/>
    </reaction>
</comment>
<dbReference type="Pfam" id="PF00069">
    <property type="entry name" value="Pkinase"/>
    <property type="match status" value="1"/>
</dbReference>
<dbReference type="InterPro" id="IPR011009">
    <property type="entry name" value="Kinase-like_dom_sf"/>
</dbReference>
<evidence type="ECO:0000256" key="8">
    <source>
        <dbReference type="ARBA" id="ARBA00030980"/>
    </source>
</evidence>
<keyword evidence="7" id="KW-0158">Chromosome</keyword>
<dbReference type="SMART" id="SM00220">
    <property type="entry name" value="S_TKc"/>
    <property type="match status" value="1"/>
</dbReference>
<dbReference type="EC" id="2.7.11.1" evidence="4"/>
<evidence type="ECO:0000259" key="12">
    <source>
        <dbReference type="PROSITE" id="PS50011"/>
    </source>
</evidence>
<dbReference type="Proteomes" id="UP001219355">
    <property type="component" value="Chromosome 4"/>
</dbReference>
<comment type="subunit">
    <text evidence="3">Component of the EKC/KEOPS complex composed of at least BUD32, CGI121, GON7, KAE1 and PCC1; the whole complex dimerizes.</text>
</comment>
<dbReference type="GO" id="GO:0004674">
    <property type="term" value="F:protein serine/threonine kinase activity"/>
    <property type="evidence" value="ECO:0007669"/>
    <property type="project" value="UniProtKB-EC"/>
</dbReference>
<keyword evidence="14" id="KW-1185">Reference proteome</keyword>
<dbReference type="SUPFAM" id="SSF56112">
    <property type="entry name" value="Protein kinase-like (PK-like)"/>
    <property type="match status" value="1"/>
</dbReference>
<dbReference type="InterPro" id="IPR008266">
    <property type="entry name" value="Tyr_kinase_AS"/>
</dbReference>
<gene>
    <name evidence="13" type="ORF">PRK78_006803</name>
</gene>
<sequence length="282" mass="31708">MEPHPENHDHITYRTCIINSPADAKILFVAGYSAICEREGRPGVLLKVPLPFPENERAMEIEKQVYRRLGKHPNLVEVTDIDEWGIYLKKAEPGCLRLYYDQGGVATPEERLKWCRDLAQVLHYVHENGIRHADLAGKNLLVDSSRNILLCDFSGSSVDGETAIIIAGAGFRHPDREHYRPPTVLGEIHALGPTIYEIVTGRKPFHEKTSDQDREVDELTEQGKYPDVSKLPLGDVIAKCWKRDGFFNSAADVAEEIARQAAKANYHTSAPRYLVRNGLGFP</sequence>
<evidence type="ECO:0000256" key="3">
    <source>
        <dbReference type="ARBA" id="ARBA00011534"/>
    </source>
</evidence>
<evidence type="ECO:0000256" key="2">
    <source>
        <dbReference type="ARBA" id="ARBA00004574"/>
    </source>
</evidence>
<comment type="catalytic activity">
    <reaction evidence="10">
        <text>L-threonyl-[protein] + ATP = O-phospho-L-threonyl-[protein] + ADP + H(+)</text>
        <dbReference type="Rhea" id="RHEA:46608"/>
        <dbReference type="Rhea" id="RHEA-COMP:11060"/>
        <dbReference type="Rhea" id="RHEA-COMP:11605"/>
        <dbReference type="ChEBI" id="CHEBI:15378"/>
        <dbReference type="ChEBI" id="CHEBI:30013"/>
        <dbReference type="ChEBI" id="CHEBI:30616"/>
        <dbReference type="ChEBI" id="CHEBI:61977"/>
        <dbReference type="ChEBI" id="CHEBI:456216"/>
        <dbReference type="EC" id="2.7.11.1"/>
    </reaction>
</comment>
<protein>
    <recommendedName>
        <fullName evidence="6">EKC/KEOPS complex subunit BUD32</fullName>
        <ecNumber evidence="4">2.7.11.1</ecNumber>
    </recommendedName>
    <alternativeName>
        <fullName evidence="8 9">Atypical Serine/threonine protein kinase BUD32</fullName>
    </alternativeName>
    <alternativeName>
        <fullName evidence="5">EKC/KEOPS complex subunit bud32</fullName>
    </alternativeName>
</protein>
<dbReference type="PANTHER" id="PTHR24362">
    <property type="entry name" value="SERINE/THREONINE-PROTEIN KINASE NEK"/>
    <property type="match status" value="1"/>
</dbReference>
<evidence type="ECO:0000256" key="10">
    <source>
        <dbReference type="ARBA" id="ARBA00047899"/>
    </source>
</evidence>
<evidence type="ECO:0000256" key="1">
    <source>
        <dbReference type="ARBA" id="ARBA00003747"/>
    </source>
</evidence>
<comment type="function">
    <text evidence="1">Component of the EKC/KEOPS complex that is required for the formation of a threonylcarbamoyl group on adenosine at position 37 (t(6)A37) in tRNAs that read codons beginning with adenine. The complex is probably involved in the transfer of the threonylcarbamoyl moiety of threonylcarbamoyl-AMP (TC-AMP) to the N6 group of A37. BUD32 has ATPase activity in the context of the EKC/KEOPS complex and likely plays a supporting role to the catalytic subunit KAE1. The EKC/KEOPS complex also promotes both telomere uncapping and telomere elongation. The complex is required for efficient recruitment of transcriptional coactivators.</text>
</comment>
<dbReference type="PROSITE" id="PS00109">
    <property type="entry name" value="PROTEIN_KINASE_TYR"/>
    <property type="match status" value="1"/>
</dbReference>
<accession>A0AAF0DN69</accession>
<dbReference type="GO" id="GO:0005524">
    <property type="term" value="F:ATP binding"/>
    <property type="evidence" value="ECO:0007669"/>
    <property type="project" value="InterPro"/>
</dbReference>
<reference evidence="13" key="1">
    <citation type="submission" date="2023-03" db="EMBL/GenBank/DDBJ databases">
        <title>Emydomyces testavorans Genome Sequence.</title>
        <authorList>
            <person name="Hoyer L."/>
        </authorList>
    </citation>
    <scope>NUCLEOTIDE SEQUENCE</scope>
    <source>
        <strain evidence="13">16-2883</strain>
    </source>
</reference>
<proteinExistence type="predicted"/>
<organism evidence="13 14">
    <name type="scientific">Emydomyces testavorans</name>
    <dbReference type="NCBI Taxonomy" id="2070801"/>
    <lineage>
        <taxon>Eukaryota</taxon>
        <taxon>Fungi</taxon>
        <taxon>Dikarya</taxon>
        <taxon>Ascomycota</taxon>
        <taxon>Pezizomycotina</taxon>
        <taxon>Eurotiomycetes</taxon>
        <taxon>Eurotiomycetidae</taxon>
        <taxon>Onygenales</taxon>
        <taxon>Nannizziopsiaceae</taxon>
        <taxon>Emydomyces</taxon>
    </lineage>
</organism>
<evidence type="ECO:0000256" key="11">
    <source>
        <dbReference type="ARBA" id="ARBA00048679"/>
    </source>
</evidence>
<evidence type="ECO:0000256" key="4">
    <source>
        <dbReference type="ARBA" id="ARBA00012513"/>
    </source>
</evidence>
<dbReference type="GO" id="GO:0000781">
    <property type="term" value="C:chromosome, telomeric region"/>
    <property type="evidence" value="ECO:0007669"/>
    <property type="project" value="UniProtKB-SubCell"/>
</dbReference>
<evidence type="ECO:0000256" key="7">
    <source>
        <dbReference type="ARBA" id="ARBA00022895"/>
    </source>
</evidence>
<keyword evidence="7" id="KW-0779">Telomere</keyword>
<evidence type="ECO:0000256" key="5">
    <source>
        <dbReference type="ARBA" id="ARBA00013948"/>
    </source>
</evidence>